<dbReference type="SUPFAM" id="SSF48264">
    <property type="entry name" value="Cytochrome P450"/>
    <property type="match status" value="1"/>
</dbReference>
<dbReference type="InterPro" id="IPR036396">
    <property type="entry name" value="Cyt_P450_sf"/>
</dbReference>
<dbReference type="Gene3D" id="1.10.630.10">
    <property type="entry name" value="Cytochrome P450"/>
    <property type="match status" value="1"/>
</dbReference>
<dbReference type="EMBL" id="JAAQPF010000786">
    <property type="protein sequence ID" value="KAF5697007.1"/>
    <property type="molecule type" value="Genomic_DNA"/>
</dbReference>
<feature type="domain" description="Xaa-Pro dipeptidyl-peptidase C-terminal" evidence="5">
    <location>
        <begin position="744"/>
        <end position="1012"/>
    </location>
</feature>
<reference evidence="6 7" key="1">
    <citation type="submission" date="2020-05" db="EMBL/GenBank/DDBJ databases">
        <title>Identification and distribution of gene clusters putatively required for synthesis of sphingolipid metabolism inhibitors in phylogenetically diverse species of the filamentous fungus Fusarium.</title>
        <authorList>
            <person name="Kim H.-S."/>
            <person name="Busman M."/>
            <person name="Brown D.W."/>
            <person name="Divon H."/>
            <person name="Uhlig S."/>
            <person name="Proctor R.H."/>
        </authorList>
    </citation>
    <scope>NUCLEOTIDE SEQUENCE [LARGE SCALE GENOMIC DNA]</scope>
    <source>
        <strain evidence="6 7">NRRL 26131</strain>
    </source>
</reference>
<dbReference type="InterPro" id="IPR000383">
    <property type="entry name" value="Xaa-Pro-like_dom"/>
</dbReference>
<dbReference type="SMART" id="SM00939">
    <property type="entry name" value="PepX_C"/>
    <property type="match status" value="1"/>
</dbReference>
<evidence type="ECO:0000313" key="6">
    <source>
        <dbReference type="EMBL" id="KAF5697007.1"/>
    </source>
</evidence>
<dbReference type="InterPro" id="IPR002401">
    <property type="entry name" value="Cyt_P450_E_grp-I"/>
</dbReference>
<accession>A0A8H5XPA6</accession>
<keyword evidence="2" id="KW-0479">Metal-binding</keyword>
<dbReference type="GO" id="GO:0004497">
    <property type="term" value="F:monooxygenase activity"/>
    <property type="evidence" value="ECO:0007669"/>
    <property type="project" value="InterPro"/>
</dbReference>
<sequence>MALFLVITEYSPLSCLAATAAAVVTFQLLRAVYMLYFHPLSKFAGPCSAAISRQWQADIVKKGFPEKEYEKLHKQFGTKALRIGPNHLHIADPSLYKVIYSQANPFPKEQAFYDTFESHHTTFSETDAQLHKQRRKLLSPLFSKSGVSKLEPLILEKVEETKEKVNRISKHGPINVWPAFRCMTVDIISEFSFGTCINMINEDPDTFNSEYLKAMEVASALPFLRYYSTMQWLLGKCVPISVAANFSRVLKQTEKMVGIIVDSYHDYTQRTTNSRFPVLFDNLQALPADSQKAEAINTFIAGSDTTAFTLVTALYHILRLPEVEKALTESLDEVFGESQAIPSLVQLEQTKYLRACVNEALRLAMSVPGMLPRVVPKRSQPFVIDGKVVPPGFEDMAQSEQPFSVPVIFTELDHEPKNTWVDYGHPERRTIAKGWAKEEGRKVFTVDTIWEKDIRIPLRDGVELLADIFRPLTSDAKPVPAIMPWSPYGKTGTGIQQLDMFPWRVGVPRSETSGLEKWEAPGPAEWTARGYAVVNIDARGAFKSGGDLYVYGTQEGRDGYDCIEWIAKQPWCNEKVAMAGNSWLGTTQWFIAAEQPPHLACMAPWEGLGDYYRESICRGGIPDHAFWDLLMNWACGKSCLLSHLGAVWEAPLTVQTSVGPGKREDAGAMVEKYGTWNDYWEDKKPKLRNIITPMYVTASFSTRLHTEGSLRGFQLSRSSEKWLRWIVTQEWHDLYRPESVNDWQRFFDKYMLDKDNGWEQTPRVRYSLLGYNRPSLVHVPADQYPPAKFRYETLFLDASSGTLGHSKPSTESMAEYQADSPSDNGCSFTYTFKDYTELCGISKARVYMSTPDHNDMDMYVVLRKLDKNGKELWHGNIPMEDLPESTTVEDIPNHNVWRYIGPNGRLRASHRAVTYESLADLGPDEYNKLMGPAYVYHPHTVTQPLRRDQIVELDISLWPGGMIFDAGKSMRLELAGRVQILQDFDGVDDHLVNYNVGRHRLHTGGRYESHFMLNLWRSSQLGDVAERA</sequence>
<dbReference type="AlphaFoldDB" id="A0A8H5XPA6"/>
<dbReference type="InterPro" id="IPR013736">
    <property type="entry name" value="Xaa-Pro_dipept_C"/>
</dbReference>
<evidence type="ECO:0000256" key="3">
    <source>
        <dbReference type="ARBA" id="ARBA00022801"/>
    </source>
</evidence>
<dbReference type="Gene3D" id="3.40.50.1820">
    <property type="entry name" value="alpha/beta hydrolase"/>
    <property type="match status" value="1"/>
</dbReference>
<dbReference type="GO" id="GO:0005506">
    <property type="term" value="F:iron ion binding"/>
    <property type="evidence" value="ECO:0007669"/>
    <property type="project" value="InterPro"/>
</dbReference>
<dbReference type="GO" id="GO:0016705">
    <property type="term" value="F:oxidoreductase activity, acting on paired donors, with incorporation or reduction of molecular oxygen"/>
    <property type="evidence" value="ECO:0007669"/>
    <property type="project" value="InterPro"/>
</dbReference>
<proteinExistence type="predicted"/>
<organism evidence="6 7">
    <name type="scientific">Fusarium globosum</name>
    <dbReference type="NCBI Taxonomy" id="78864"/>
    <lineage>
        <taxon>Eukaryota</taxon>
        <taxon>Fungi</taxon>
        <taxon>Dikarya</taxon>
        <taxon>Ascomycota</taxon>
        <taxon>Pezizomycotina</taxon>
        <taxon>Sordariomycetes</taxon>
        <taxon>Hypocreomycetidae</taxon>
        <taxon>Hypocreales</taxon>
        <taxon>Nectriaceae</taxon>
        <taxon>Fusarium</taxon>
        <taxon>Fusarium fujikuroi species complex</taxon>
    </lineage>
</organism>
<dbReference type="SUPFAM" id="SSF53474">
    <property type="entry name" value="alpha/beta-Hydrolases"/>
    <property type="match status" value="1"/>
</dbReference>
<dbReference type="InterPro" id="IPR029058">
    <property type="entry name" value="AB_hydrolase_fold"/>
</dbReference>
<dbReference type="InterPro" id="IPR008979">
    <property type="entry name" value="Galactose-bd-like_sf"/>
</dbReference>
<gene>
    <name evidence="6" type="ORF">FGLOB1_13107</name>
</gene>
<dbReference type="Pfam" id="PF02129">
    <property type="entry name" value="Peptidase_S15"/>
    <property type="match status" value="1"/>
</dbReference>
<keyword evidence="4" id="KW-0408">Iron</keyword>
<dbReference type="GO" id="GO:0020037">
    <property type="term" value="F:heme binding"/>
    <property type="evidence" value="ECO:0007669"/>
    <property type="project" value="InterPro"/>
</dbReference>
<dbReference type="PRINTS" id="PR00463">
    <property type="entry name" value="EP450I"/>
</dbReference>
<evidence type="ECO:0000259" key="5">
    <source>
        <dbReference type="SMART" id="SM00939"/>
    </source>
</evidence>
<dbReference type="CDD" id="cd11062">
    <property type="entry name" value="CYP58-like"/>
    <property type="match status" value="1"/>
</dbReference>
<keyword evidence="7" id="KW-1185">Reference proteome</keyword>
<dbReference type="Pfam" id="PF08530">
    <property type="entry name" value="PepX_C"/>
    <property type="match status" value="1"/>
</dbReference>
<comment type="caution">
    <text evidence="6">The sequence shown here is derived from an EMBL/GenBank/DDBJ whole genome shotgun (WGS) entry which is preliminary data.</text>
</comment>
<dbReference type="InterPro" id="IPR001128">
    <property type="entry name" value="Cyt_P450"/>
</dbReference>
<dbReference type="GO" id="GO:0008239">
    <property type="term" value="F:dipeptidyl-peptidase activity"/>
    <property type="evidence" value="ECO:0007669"/>
    <property type="project" value="InterPro"/>
</dbReference>
<evidence type="ECO:0000256" key="2">
    <source>
        <dbReference type="ARBA" id="ARBA00022723"/>
    </source>
</evidence>
<protein>
    <submittedName>
        <fullName evidence="6">Acylase diesterase</fullName>
    </submittedName>
</protein>
<dbReference type="PANTHER" id="PTHR24305:SF234">
    <property type="entry name" value="CYTOCHROME P450"/>
    <property type="match status" value="1"/>
</dbReference>
<dbReference type="Gene3D" id="2.60.120.260">
    <property type="entry name" value="Galactose-binding domain-like"/>
    <property type="match status" value="1"/>
</dbReference>
<evidence type="ECO:0000313" key="7">
    <source>
        <dbReference type="Proteomes" id="UP000532311"/>
    </source>
</evidence>
<evidence type="ECO:0000256" key="4">
    <source>
        <dbReference type="ARBA" id="ARBA00023004"/>
    </source>
</evidence>
<name>A0A8H5XPA6_9HYPO</name>
<evidence type="ECO:0000256" key="1">
    <source>
        <dbReference type="ARBA" id="ARBA00022617"/>
    </source>
</evidence>
<dbReference type="PANTHER" id="PTHR24305">
    <property type="entry name" value="CYTOCHROME P450"/>
    <property type="match status" value="1"/>
</dbReference>
<dbReference type="InterPro" id="IPR005674">
    <property type="entry name" value="CocE/Ser_esterase"/>
</dbReference>
<keyword evidence="3" id="KW-0378">Hydrolase</keyword>
<keyword evidence="1" id="KW-0349">Heme</keyword>
<dbReference type="Pfam" id="PF00067">
    <property type="entry name" value="p450"/>
    <property type="match status" value="1"/>
</dbReference>
<dbReference type="InterPro" id="IPR050121">
    <property type="entry name" value="Cytochrome_P450_monoxygenase"/>
</dbReference>
<dbReference type="SUPFAM" id="SSF49785">
    <property type="entry name" value="Galactose-binding domain-like"/>
    <property type="match status" value="1"/>
</dbReference>
<dbReference type="NCBIfam" id="TIGR00976">
    <property type="entry name" value="CocE_NonD"/>
    <property type="match status" value="1"/>
</dbReference>
<dbReference type="Proteomes" id="UP000532311">
    <property type="component" value="Unassembled WGS sequence"/>
</dbReference>
<dbReference type="Gene3D" id="1.10.3020.20">
    <property type="match status" value="1"/>
</dbReference>